<evidence type="ECO:0000256" key="2">
    <source>
        <dbReference type="ARBA" id="ARBA00023004"/>
    </source>
</evidence>
<keyword evidence="1 3" id="KW-0479">Metal-binding</keyword>
<dbReference type="KEGG" id="eba:ebA7150"/>
<name>Q5NXN6_AROAE</name>
<dbReference type="InterPro" id="IPR009056">
    <property type="entry name" value="Cyt_c-like_dom"/>
</dbReference>
<dbReference type="GO" id="GO:0009055">
    <property type="term" value="F:electron transfer activity"/>
    <property type="evidence" value="ECO:0007669"/>
    <property type="project" value="InterPro"/>
</dbReference>
<evidence type="ECO:0000259" key="4">
    <source>
        <dbReference type="PROSITE" id="PS51007"/>
    </source>
</evidence>
<dbReference type="AlphaFoldDB" id="Q5NXN6"/>
<gene>
    <name evidence="5" type="ORF">ebA7150</name>
</gene>
<protein>
    <submittedName>
        <fullName evidence="5">Diheme cytochrome c</fullName>
    </submittedName>
</protein>
<dbReference type="InterPro" id="IPR018588">
    <property type="entry name" value="Dihaem_cytochrome-c"/>
</dbReference>
<evidence type="ECO:0000256" key="3">
    <source>
        <dbReference type="PROSITE-ProRule" id="PRU00433"/>
    </source>
</evidence>
<evidence type="ECO:0000256" key="1">
    <source>
        <dbReference type="ARBA" id="ARBA00022723"/>
    </source>
</evidence>
<evidence type="ECO:0000313" key="6">
    <source>
        <dbReference type="Proteomes" id="UP000006552"/>
    </source>
</evidence>
<keyword evidence="2 3" id="KW-0408">Iron</keyword>
<dbReference type="GO" id="GO:0046872">
    <property type="term" value="F:metal ion binding"/>
    <property type="evidence" value="ECO:0007669"/>
    <property type="project" value="UniProtKB-KW"/>
</dbReference>
<keyword evidence="3" id="KW-0349">Heme</keyword>
<dbReference type="PROSITE" id="PS51007">
    <property type="entry name" value="CYTC"/>
    <property type="match status" value="1"/>
</dbReference>
<dbReference type="GO" id="GO:0020037">
    <property type="term" value="F:heme binding"/>
    <property type="evidence" value="ECO:0007669"/>
    <property type="project" value="InterPro"/>
</dbReference>
<proteinExistence type="predicted"/>
<dbReference type="eggNOG" id="COG3658">
    <property type="taxonomic scope" value="Bacteria"/>
</dbReference>
<dbReference type="EMBL" id="CR555306">
    <property type="protein sequence ID" value="CAI10178.1"/>
    <property type="molecule type" value="Genomic_DNA"/>
</dbReference>
<dbReference type="RefSeq" id="WP_011239823.1">
    <property type="nucleotide sequence ID" value="NC_006513.1"/>
</dbReference>
<reference evidence="5 6" key="1">
    <citation type="journal article" date="2005" name="Arch. Microbiol.">
        <title>The genome sequence of an anaerobic aromatic-degrading denitrifying bacterium, strain EbN1.</title>
        <authorList>
            <person name="Rabus R."/>
            <person name="Kube M."/>
            <person name="Heider J."/>
            <person name="Beck A."/>
            <person name="Heitmann K."/>
            <person name="Widdel F."/>
            <person name="Reinhardt R."/>
        </authorList>
    </citation>
    <scope>NUCLEOTIDE SEQUENCE [LARGE SCALE GENOMIC DNA]</scope>
    <source>
        <strain evidence="5 6">EbN1</strain>
    </source>
</reference>
<dbReference type="STRING" id="76114.ebA7150"/>
<organism evidence="5 6">
    <name type="scientific">Aromatoleum aromaticum (strain DSM 19018 / LMG 30748 / EbN1)</name>
    <name type="common">Azoarcus sp. (strain EbN1)</name>
    <dbReference type="NCBI Taxonomy" id="76114"/>
    <lineage>
        <taxon>Bacteria</taxon>
        <taxon>Pseudomonadati</taxon>
        <taxon>Pseudomonadota</taxon>
        <taxon>Betaproteobacteria</taxon>
        <taxon>Rhodocyclales</taxon>
        <taxon>Rhodocyclaceae</taxon>
        <taxon>Aromatoleum</taxon>
    </lineage>
</organism>
<dbReference type="OrthoDB" id="5296814at2"/>
<dbReference type="Pfam" id="PF09626">
    <property type="entry name" value="DHC"/>
    <property type="match status" value="1"/>
</dbReference>
<dbReference type="Proteomes" id="UP000006552">
    <property type="component" value="Chromosome"/>
</dbReference>
<evidence type="ECO:0000313" key="5">
    <source>
        <dbReference type="EMBL" id="CAI10178.1"/>
    </source>
</evidence>
<feature type="domain" description="Cytochrome c" evidence="4">
    <location>
        <begin position="24"/>
        <end position="131"/>
    </location>
</feature>
<accession>Q5NXN6</accession>
<keyword evidence="6" id="KW-1185">Reference proteome</keyword>
<dbReference type="HOGENOM" id="CLU_121881_0_0_4"/>
<sequence>MDIPVRPVVAGLLVIGLTAAVLTKARAGGDDYFPPVKDKPTVDECGSCHMAFPPAMLPAASWRRMMVELDDHFGDNASLDPQTAAHVTRYLVDNAADAGGRRYGRKLMKGVAAGASPQRITELPKWVREHDEVSRSEWQHKDVGSKANCPACHVDANDGYFEDD</sequence>